<keyword evidence="3" id="KW-1185">Reference proteome</keyword>
<evidence type="ECO:0000313" key="2">
    <source>
        <dbReference type="EMBL" id="RHZ77432.1"/>
    </source>
</evidence>
<organism evidence="2 3">
    <name type="scientific">Diversispora epigaea</name>
    <dbReference type="NCBI Taxonomy" id="1348612"/>
    <lineage>
        <taxon>Eukaryota</taxon>
        <taxon>Fungi</taxon>
        <taxon>Fungi incertae sedis</taxon>
        <taxon>Mucoromycota</taxon>
        <taxon>Glomeromycotina</taxon>
        <taxon>Glomeromycetes</taxon>
        <taxon>Diversisporales</taxon>
        <taxon>Diversisporaceae</taxon>
        <taxon>Diversispora</taxon>
    </lineage>
</organism>
<comment type="caution">
    <text evidence="2">The sequence shown here is derived from an EMBL/GenBank/DDBJ whole genome shotgun (WGS) entry which is preliminary data.</text>
</comment>
<dbReference type="EMBL" id="PQFF01000168">
    <property type="protein sequence ID" value="RHZ77432.1"/>
    <property type="molecule type" value="Genomic_DNA"/>
</dbReference>
<feature type="region of interest" description="Disordered" evidence="1">
    <location>
        <begin position="202"/>
        <end position="242"/>
    </location>
</feature>
<accession>A0A397IRK6</accession>
<proteinExistence type="predicted"/>
<reference evidence="2 3" key="1">
    <citation type="submission" date="2018-08" db="EMBL/GenBank/DDBJ databases">
        <title>Genome and evolution of the arbuscular mycorrhizal fungus Diversispora epigaea (formerly Glomus versiforme) and its bacterial endosymbionts.</title>
        <authorList>
            <person name="Sun X."/>
            <person name="Fei Z."/>
            <person name="Harrison M."/>
        </authorList>
    </citation>
    <scope>NUCLEOTIDE SEQUENCE [LARGE SCALE GENOMIC DNA]</scope>
    <source>
        <strain evidence="2 3">IT104</strain>
    </source>
</reference>
<dbReference type="AlphaFoldDB" id="A0A397IRK6"/>
<evidence type="ECO:0000256" key="1">
    <source>
        <dbReference type="SAM" id="MobiDB-lite"/>
    </source>
</evidence>
<evidence type="ECO:0000313" key="3">
    <source>
        <dbReference type="Proteomes" id="UP000266861"/>
    </source>
</evidence>
<protein>
    <submittedName>
        <fullName evidence="2">Uncharacterized protein</fullName>
    </submittedName>
</protein>
<dbReference type="Proteomes" id="UP000266861">
    <property type="component" value="Unassembled WGS sequence"/>
</dbReference>
<feature type="compositionally biased region" description="Polar residues" evidence="1">
    <location>
        <begin position="219"/>
        <end position="242"/>
    </location>
</feature>
<sequence length="242" mass="28618">MKFPKFHSWIFHIVNTIRKYRVINKYTTEIYESLHKFYVKTLYRLSNKKDIRRKVIIKQRVTEELYKTSTALIYTSKLFEFKLLEASIFFEQKKNLDLTENMIKGFAKFLKCLDSFFDILDIISAEDYRIKIFDSIILKNINILRTTNKFQNRLWFSDITIAMDDAELFEYQSDNGTCYAHQNKNKTAIARIFSGYSRFVKSKKSKVSTSAEPTRPASRITSKQASRTTLRQASSQLRQESP</sequence>
<name>A0A397IRK6_9GLOM</name>
<gene>
    <name evidence="2" type="ORF">Glove_178g16</name>
</gene>